<evidence type="ECO:0000256" key="1">
    <source>
        <dbReference type="SAM" id="MobiDB-lite"/>
    </source>
</evidence>
<feature type="region of interest" description="Disordered" evidence="1">
    <location>
        <begin position="1"/>
        <end position="34"/>
    </location>
</feature>
<dbReference type="EMBL" id="BAABHS010000008">
    <property type="protein sequence ID" value="GAA4962017.1"/>
    <property type="molecule type" value="Genomic_DNA"/>
</dbReference>
<feature type="region of interest" description="Disordered" evidence="1">
    <location>
        <begin position="166"/>
        <end position="191"/>
    </location>
</feature>
<comment type="caution">
    <text evidence="2">The sequence shown here is derived from an EMBL/GenBank/DDBJ whole genome shotgun (WGS) entry which is preliminary data.</text>
</comment>
<proteinExistence type="predicted"/>
<keyword evidence="3" id="KW-1185">Reference proteome</keyword>
<dbReference type="RefSeq" id="WP_345675674.1">
    <property type="nucleotide sequence ID" value="NZ_BAABHS010000008.1"/>
</dbReference>
<organism evidence="2 3">
    <name type="scientific">Yinghuangia aomiensis</name>
    <dbReference type="NCBI Taxonomy" id="676205"/>
    <lineage>
        <taxon>Bacteria</taxon>
        <taxon>Bacillati</taxon>
        <taxon>Actinomycetota</taxon>
        <taxon>Actinomycetes</taxon>
        <taxon>Kitasatosporales</taxon>
        <taxon>Streptomycetaceae</taxon>
        <taxon>Yinghuangia</taxon>
    </lineage>
</organism>
<evidence type="ECO:0000313" key="2">
    <source>
        <dbReference type="EMBL" id="GAA4962017.1"/>
    </source>
</evidence>
<feature type="compositionally biased region" description="Basic and acidic residues" evidence="1">
    <location>
        <begin position="23"/>
        <end position="34"/>
    </location>
</feature>
<dbReference type="Proteomes" id="UP001500466">
    <property type="component" value="Unassembled WGS sequence"/>
</dbReference>
<protein>
    <recommendedName>
        <fullName evidence="4">DUF4913 domain-containing protein</fullName>
    </recommendedName>
</protein>
<dbReference type="Pfam" id="PF16259">
    <property type="entry name" value="DUF4913"/>
    <property type="match status" value="1"/>
</dbReference>
<accession>A0ABP9H546</accession>
<name>A0ABP9H546_9ACTN</name>
<sequence length="191" mass="21649">MSAFINQPDPDSTPHADALGPKNDPKTTERPDEEGRVEYDLAFTSLDSFVTEYIGQVLRRRLNRATAIWCPEWWRHPEALVRLSAMWRAFEYLRVDAALGMSAFWLHHADPHMRVLMDPEFGPFALCDPREGHAVRELEPLPMAPSPPEMWDHPAFRLDTSDLGKSVKTVGENLPPPPAPSGYTLDMGPEY</sequence>
<reference evidence="3" key="1">
    <citation type="journal article" date="2019" name="Int. J. Syst. Evol. Microbiol.">
        <title>The Global Catalogue of Microorganisms (GCM) 10K type strain sequencing project: providing services to taxonomists for standard genome sequencing and annotation.</title>
        <authorList>
            <consortium name="The Broad Institute Genomics Platform"/>
            <consortium name="The Broad Institute Genome Sequencing Center for Infectious Disease"/>
            <person name="Wu L."/>
            <person name="Ma J."/>
        </authorList>
    </citation>
    <scope>NUCLEOTIDE SEQUENCE [LARGE SCALE GENOMIC DNA]</scope>
    <source>
        <strain evidence="3">JCM 17986</strain>
    </source>
</reference>
<evidence type="ECO:0000313" key="3">
    <source>
        <dbReference type="Proteomes" id="UP001500466"/>
    </source>
</evidence>
<dbReference type="InterPro" id="IPR032584">
    <property type="entry name" value="DUF4913"/>
</dbReference>
<gene>
    <name evidence="2" type="ORF">GCM10023205_27120</name>
</gene>
<evidence type="ECO:0008006" key="4">
    <source>
        <dbReference type="Google" id="ProtNLM"/>
    </source>
</evidence>